<feature type="compositionally biased region" description="Polar residues" evidence="1">
    <location>
        <begin position="243"/>
        <end position="252"/>
    </location>
</feature>
<dbReference type="AlphaFoldDB" id="A0AA39NDE4"/>
<feature type="region of interest" description="Disordered" evidence="1">
    <location>
        <begin position="169"/>
        <end position="197"/>
    </location>
</feature>
<organism evidence="2 3">
    <name type="scientific">Armillaria tabescens</name>
    <name type="common">Ringless honey mushroom</name>
    <name type="synonym">Agaricus tabescens</name>
    <dbReference type="NCBI Taxonomy" id="1929756"/>
    <lineage>
        <taxon>Eukaryota</taxon>
        <taxon>Fungi</taxon>
        <taxon>Dikarya</taxon>
        <taxon>Basidiomycota</taxon>
        <taxon>Agaricomycotina</taxon>
        <taxon>Agaricomycetes</taxon>
        <taxon>Agaricomycetidae</taxon>
        <taxon>Agaricales</taxon>
        <taxon>Marasmiineae</taxon>
        <taxon>Physalacriaceae</taxon>
        <taxon>Desarmillaria</taxon>
    </lineage>
</organism>
<dbReference type="EMBL" id="JAUEPS010000007">
    <property type="protein sequence ID" value="KAK0463565.1"/>
    <property type="molecule type" value="Genomic_DNA"/>
</dbReference>
<accession>A0AA39NDE4</accession>
<sequence length="517" mass="55820">MNLVSRISPSDIADDSAALLDLTLDNNETDVNIDINTTVGSMDSADLADISVQSEDPPMNEPDSPTPLAALVEVERSQSPAPLPTSPSPPPPPVICVIDDVGAHTEVASDLATATNEEDSSIDVSINASPGVTSIATSELDHSGASDLILYERVSVEVSNLPQYQLLRTPDDTAAVEQHRARTSPESPRPSSVAMASRSAESILASVEFLEAENAYVERDHTELTPIPDSPFVINSYDGESTPVPSQPSSPARESFSPPTPSTPLPRPVSMIETSPSHVTTTHRKTSSGNQAPPIPPFESSPYPTETEFGELTLHNTTRSFSRPHTFASHYAESEPVTSGDPSFSAVVHGRVREVATLPSRSLYPPSTPQMNRVKRAMNVEPPPTPGSSELALLLKDAALLERSLMNGELPSEVGYADKNRSVPTPENPHRHLQEAKAAEARLPRVVGKDEPRRKRSFRMPQALSRNKTKPREDASKVSQDLVHGKRAVVRSPLGMGPGPESDQTCSYLRPHPTWIW</sequence>
<reference evidence="2" key="1">
    <citation type="submission" date="2023-06" db="EMBL/GenBank/DDBJ databases">
        <authorList>
            <consortium name="Lawrence Berkeley National Laboratory"/>
            <person name="Ahrendt S."/>
            <person name="Sahu N."/>
            <person name="Indic B."/>
            <person name="Wong-Bajracharya J."/>
            <person name="Merenyi Z."/>
            <person name="Ke H.-M."/>
            <person name="Monk M."/>
            <person name="Kocsube S."/>
            <person name="Drula E."/>
            <person name="Lipzen A."/>
            <person name="Balint B."/>
            <person name="Henrissat B."/>
            <person name="Andreopoulos B."/>
            <person name="Martin F.M."/>
            <person name="Harder C.B."/>
            <person name="Rigling D."/>
            <person name="Ford K.L."/>
            <person name="Foster G.D."/>
            <person name="Pangilinan J."/>
            <person name="Papanicolaou A."/>
            <person name="Barry K."/>
            <person name="LaButti K."/>
            <person name="Viragh M."/>
            <person name="Koriabine M."/>
            <person name="Yan M."/>
            <person name="Riley R."/>
            <person name="Champramary S."/>
            <person name="Plett K.L."/>
            <person name="Tsai I.J."/>
            <person name="Slot J."/>
            <person name="Sipos G."/>
            <person name="Plett J."/>
            <person name="Nagy L.G."/>
            <person name="Grigoriev I.V."/>
        </authorList>
    </citation>
    <scope>NUCLEOTIDE SEQUENCE</scope>
    <source>
        <strain evidence="2">CCBAS 213</strain>
    </source>
</reference>
<protein>
    <submittedName>
        <fullName evidence="2">Uncharacterized protein</fullName>
    </submittedName>
</protein>
<name>A0AA39NDE4_ARMTA</name>
<evidence type="ECO:0000313" key="2">
    <source>
        <dbReference type="EMBL" id="KAK0463565.1"/>
    </source>
</evidence>
<feature type="compositionally biased region" description="Basic and acidic residues" evidence="1">
    <location>
        <begin position="428"/>
        <end position="453"/>
    </location>
</feature>
<dbReference type="GeneID" id="85349354"/>
<feature type="region of interest" description="Disordered" evidence="1">
    <location>
        <begin position="412"/>
        <end position="485"/>
    </location>
</feature>
<evidence type="ECO:0000313" key="3">
    <source>
        <dbReference type="Proteomes" id="UP001175211"/>
    </source>
</evidence>
<feature type="region of interest" description="Disordered" evidence="1">
    <location>
        <begin position="221"/>
        <end position="306"/>
    </location>
</feature>
<dbReference type="RefSeq" id="XP_060334875.1">
    <property type="nucleotide sequence ID" value="XM_060465806.1"/>
</dbReference>
<feature type="compositionally biased region" description="Pro residues" evidence="1">
    <location>
        <begin position="258"/>
        <end position="267"/>
    </location>
</feature>
<gene>
    <name evidence="2" type="ORF">EV420DRAFT_1096602</name>
</gene>
<comment type="caution">
    <text evidence="2">The sequence shown here is derived from an EMBL/GenBank/DDBJ whole genome shotgun (WGS) entry which is preliminary data.</text>
</comment>
<keyword evidence="3" id="KW-1185">Reference proteome</keyword>
<evidence type="ECO:0000256" key="1">
    <source>
        <dbReference type="SAM" id="MobiDB-lite"/>
    </source>
</evidence>
<proteinExistence type="predicted"/>
<dbReference type="Proteomes" id="UP001175211">
    <property type="component" value="Unassembled WGS sequence"/>
</dbReference>